<gene>
    <name evidence="1" type="ORF">A5869_000648</name>
</gene>
<organism evidence="1 2">
    <name type="scientific">Enterococcus cecorum</name>
    <dbReference type="NCBI Taxonomy" id="44008"/>
    <lineage>
        <taxon>Bacteria</taxon>
        <taxon>Bacillati</taxon>
        <taxon>Bacillota</taxon>
        <taxon>Bacilli</taxon>
        <taxon>Lactobacillales</taxon>
        <taxon>Enterococcaceae</taxon>
        <taxon>Enterococcus</taxon>
    </lineage>
</organism>
<name>A0A200I3S8_9ENTE</name>
<reference evidence="1 2" key="1">
    <citation type="submission" date="2017-05" db="EMBL/GenBank/DDBJ databases">
        <title>The Genome Sequence of Enterococcus faecium 2D5_DIV0622.</title>
        <authorList>
            <consortium name="The Broad Institute Genomics Platform"/>
            <consortium name="The Broad Institute Genomic Center for Infectious Diseases"/>
            <person name="Earl A."/>
            <person name="Manson A."/>
            <person name="Schwartman J."/>
            <person name="Gilmore M."/>
            <person name="Abouelleil A."/>
            <person name="Cao P."/>
            <person name="Chapman S."/>
            <person name="Cusick C."/>
            <person name="Shea T."/>
            <person name="Young S."/>
            <person name="Neafsey D."/>
            <person name="Nusbaum C."/>
            <person name="Birren B."/>
        </authorList>
    </citation>
    <scope>NUCLEOTIDE SEQUENCE [LARGE SCALE GENOMIC DNA]</scope>
    <source>
        <strain evidence="1 2">2D5_DIV0622</strain>
    </source>
</reference>
<protein>
    <submittedName>
        <fullName evidence="1">Uncharacterized protein</fullName>
    </submittedName>
</protein>
<comment type="caution">
    <text evidence="1">The sequence shown here is derived from an EMBL/GenBank/DDBJ whole genome shotgun (WGS) entry which is preliminary data.</text>
</comment>
<dbReference type="Proteomes" id="UP000196503">
    <property type="component" value="Unassembled WGS sequence"/>
</dbReference>
<dbReference type="EMBL" id="NIBL01000001">
    <property type="protein sequence ID" value="OUZ19000.1"/>
    <property type="molecule type" value="Genomic_DNA"/>
</dbReference>
<dbReference type="AlphaFoldDB" id="A0A200I3S8"/>
<evidence type="ECO:0000313" key="1">
    <source>
        <dbReference type="EMBL" id="OUZ19000.1"/>
    </source>
</evidence>
<evidence type="ECO:0000313" key="2">
    <source>
        <dbReference type="Proteomes" id="UP000196503"/>
    </source>
</evidence>
<proteinExistence type="predicted"/>
<dbReference type="RefSeq" id="WP_216367331.1">
    <property type="nucleotide sequence ID" value="NZ_NIBL01000001.1"/>
</dbReference>
<accession>A0A200I3S8</accession>
<sequence>MDYIIFPSDYFDGKQVEAEYLSEYQACQTEIQAFIFNYEKFLKKTD</sequence>